<evidence type="ECO:0000259" key="5">
    <source>
        <dbReference type="PROSITE" id="PS50931"/>
    </source>
</evidence>
<protein>
    <submittedName>
        <fullName evidence="6">LysR family transcriptional regulator</fullName>
    </submittedName>
</protein>
<accession>A0A501WN78</accession>
<dbReference type="PROSITE" id="PS50931">
    <property type="entry name" value="HTH_LYSR"/>
    <property type="match status" value="1"/>
</dbReference>
<keyword evidence="2" id="KW-0805">Transcription regulation</keyword>
<comment type="caution">
    <text evidence="6">The sequence shown here is derived from an EMBL/GenBank/DDBJ whole genome shotgun (WGS) entry which is preliminary data.</text>
</comment>
<dbReference type="InterPro" id="IPR036390">
    <property type="entry name" value="WH_DNA-bd_sf"/>
</dbReference>
<sequence>MIRFQFLTLGDVMWNLDDLPIFLAVVEHNGVTAAAVALGLSKSTVSKALQRLEDAMSLRLMERNSRNIRLTTEGEVFYRQGLAIMEQVQAANHLMGGLSSSPVGPLTVALPIAFAREYVAPRLPQFHQRYPKVDLEIIMTSQSVDIIRDQIDLAVVVGGLVNSELIARTLIQSQLIWVSSPSYVATHEFKPTTESLKSHIQVIESRYSARQFPLRIEEKKQSIDLITGVVRINDPIAVREAVLNGAGVAPLPHHYCQRLLNSGELVQVYDQIECAANAATLSVVYPSRRFMSNKARAFLDFLIEIAESIPSRCLY</sequence>
<dbReference type="SUPFAM" id="SSF46785">
    <property type="entry name" value="Winged helix' DNA-binding domain"/>
    <property type="match status" value="1"/>
</dbReference>
<dbReference type="InterPro" id="IPR036388">
    <property type="entry name" value="WH-like_DNA-bd_sf"/>
</dbReference>
<evidence type="ECO:0000313" key="7">
    <source>
        <dbReference type="Proteomes" id="UP000315901"/>
    </source>
</evidence>
<feature type="domain" description="HTH lysR-type" evidence="5">
    <location>
        <begin position="14"/>
        <end position="71"/>
    </location>
</feature>
<dbReference type="Gene3D" id="3.40.190.290">
    <property type="match status" value="1"/>
</dbReference>
<evidence type="ECO:0000256" key="3">
    <source>
        <dbReference type="ARBA" id="ARBA00023125"/>
    </source>
</evidence>
<keyword evidence="4" id="KW-0804">Transcription</keyword>
<dbReference type="Pfam" id="PF03466">
    <property type="entry name" value="LysR_substrate"/>
    <property type="match status" value="1"/>
</dbReference>
<evidence type="ECO:0000256" key="2">
    <source>
        <dbReference type="ARBA" id="ARBA00023015"/>
    </source>
</evidence>
<dbReference type="Pfam" id="PF00126">
    <property type="entry name" value="HTH_1"/>
    <property type="match status" value="1"/>
</dbReference>
<proteinExistence type="inferred from homology"/>
<dbReference type="GO" id="GO:0043565">
    <property type="term" value="F:sequence-specific DNA binding"/>
    <property type="evidence" value="ECO:0007669"/>
    <property type="project" value="TreeGrafter"/>
</dbReference>
<dbReference type="GO" id="GO:0003700">
    <property type="term" value="F:DNA-binding transcription factor activity"/>
    <property type="evidence" value="ECO:0007669"/>
    <property type="project" value="InterPro"/>
</dbReference>
<dbReference type="EMBL" id="VFRR01000022">
    <property type="protein sequence ID" value="TPE49795.1"/>
    <property type="molecule type" value="Genomic_DNA"/>
</dbReference>
<dbReference type="FunFam" id="1.10.10.10:FF:000001">
    <property type="entry name" value="LysR family transcriptional regulator"/>
    <property type="match status" value="1"/>
</dbReference>
<dbReference type="Proteomes" id="UP000315901">
    <property type="component" value="Unassembled WGS sequence"/>
</dbReference>
<gene>
    <name evidence="6" type="ORF">FJM67_11325</name>
</gene>
<keyword evidence="3" id="KW-0238">DNA-binding</keyword>
<dbReference type="SUPFAM" id="SSF53850">
    <property type="entry name" value="Periplasmic binding protein-like II"/>
    <property type="match status" value="1"/>
</dbReference>
<dbReference type="OrthoDB" id="9815676at2"/>
<dbReference type="InterPro" id="IPR005119">
    <property type="entry name" value="LysR_subst-bd"/>
</dbReference>
<comment type="similarity">
    <text evidence="1">Belongs to the LysR transcriptional regulatory family.</text>
</comment>
<dbReference type="AlphaFoldDB" id="A0A501WN78"/>
<dbReference type="Gene3D" id="1.10.10.10">
    <property type="entry name" value="Winged helix-like DNA-binding domain superfamily/Winged helix DNA-binding domain"/>
    <property type="match status" value="1"/>
</dbReference>
<dbReference type="PANTHER" id="PTHR30537:SF68">
    <property type="entry name" value="TRANSCRIPTIONAL REGULATOR-RELATED"/>
    <property type="match status" value="1"/>
</dbReference>
<dbReference type="InterPro" id="IPR000847">
    <property type="entry name" value="LysR_HTH_N"/>
</dbReference>
<evidence type="ECO:0000256" key="1">
    <source>
        <dbReference type="ARBA" id="ARBA00009437"/>
    </source>
</evidence>
<dbReference type="PANTHER" id="PTHR30537">
    <property type="entry name" value="HTH-TYPE TRANSCRIPTIONAL REGULATOR"/>
    <property type="match status" value="1"/>
</dbReference>
<reference evidence="6 7" key="1">
    <citation type="submission" date="2019-06" db="EMBL/GenBank/DDBJ databases">
        <title>A novel bacterium of genus Marinomonas, isolated from coastal sand.</title>
        <authorList>
            <person name="Huang H."/>
            <person name="Mo K."/>
            <person name="Hu Y."/>
        </authorList>
    </citation>
    <scope>NUCLEOTIDE SEQUENCE [LARGE SCALE GENOMIC DNA]</scope>
    <source>
        <strain evidence="6 7">HB171799</strain>
    </source>
</reference>
<evidence type="ECO:0000313" key="6">
    <source>
        <dbReference type="EMBL" id="TPE49795.1"/>
    </source>
</evidence>
<name>A0A501WN78_9GAMM</name>
<dbReference type="CDD" id="cd08422">
    <property type="entry name" value="PBP2_CrgA_like"/>
    <property type="match status" value="1"/>
</dbReference>
<evidence type="ECO:0000256" key="4">
    <source>
        <dbReference type="ARBA" id="ARBA00023163"/>
    </source>
</evidence>
<keyword evidence="7" id="KW-1185">Reference proteome</keyword>
<organism evidence="6 7">
    <name type="scientific">Maribrevibacterium harenarium</name>
    <dbReference type="NCBI Taxonomy" id="2589817"/>
    <lineage>
        <taxon>Bacteria</taxon>
        <taxon>Pseudomonadati</taxon>
        <taxon>Pseudomonadota</taxon>
        <taxon>Gammaproteobacteria</taxon>
        <taxon>Oceanospirillales</taxon>
        <taxon>Oceanospirillaceae</taxon>
        <taxon>Maribrevibacterium</taxon>
    </lineage>
</organism>
<dbReference type="GO" id="GO:0006351">
    <property type="term" value="P:DNA-templated transcription"/>
    <property type="evidence" value="ECO:0007669"/>
    <property type="project" value="TreeGrafter"/>
</dbReference>
<dbReference type="InterPro" id="IPR058163">
    <property type="entry name" value="LysR-type_TF_proteobact-type"/>
</dbReference>